<protein>
    <submittedName>
        <fullName evidence="2">Uncharacterized protein</fullName>
    </submittedName>
</protein>
<comment type="caution">
    <text evidence="2">The sequence shown here is derived from an EMBL/GenBank/DDBJ whole genome shotgun (WGS) entry which is preliminary data.</text>
</comment>
<keyword evidence="1" id="KW-0175">Coiled coil</keyword>
<keyword evidence="3" id="KW-1185">Reference proteome</keyword>
<evidence type="ECO:0000313" key="3">
    <source>
        <dbReference type="Proteomes" id="UP000193920"/>
    </source>
</evidence>
<reference evidence="2 3" key="1">
    <citation type="submission" date="2016-08" db="EMBL/GenBank/DDBJ databases">
        <title>A Parts List for Fungal Cellulosomes Revealed by Comparative Genomics.</title>
        <authorList>
            <consortium name="DOE Joint Genome Institute"/>
            <person name="Haitjema C.H."/>
            <person name="Gilmore S.P."/>
            <person name="Henske J.K."/>
            <person name="Solomon K.V."/>
            <person name="De Groot R."/>
            <person name="Kuo A."/>
            <person name="Mondo S.J."/>
            <person name="Salamov A.A."/>
            <person name="Labutti K."/>
            <person name="Zhao Z."/>
            <person name="Chiniquy J."/>
            <person name="Barry K."/>
            <person name="Brewer H.M."/>
            <person name="Purvine S.O."/>
            <person name="Wright A.T."/>
            <person name="Boxma B."/>
            <person name="Van Alen T."/>
            <person name="Hackstein J.H."/>
            <person name="Baker S.E."/>
            <person name="Grigoriev I.V."/>
            <person name="O'Malley M.A."/>
        </authorList>
    </citation>
    <scope>NUCLEOTIDE SEQUENCE [LARGE SCALE GENOMIC DNA]</scope>
    <source>
        <strain evidence="2 3">G1</strain>
    </source>
</reference>
<feature type="coiled-coil region" evidence="1">
    <location>
        <begin position="215"/>
        <end position="341"/>
    </location>
</feature>
<evidence type="ECO:0000313" key="2">
    <source>
        <dbReference type="EMBL" id="ORY76833.1"/>
    </source>
</evidence>
<organism evidence="2 3">
    <name type="scientific">Neocallimastix californiae</name>
    <dbReference type="NCBI Taxonomy" id="1754190"/>
    <lineage>
        <taxon>Eukaryota</taxon>
        <taxon>Fungi</taxon>
        <taxon>Fungi incertae sedis</taxon>
        <taxon>Chytridiomycota</taxon>
        <taxon>Chytridiomycota incertae sedis</taxon>
        <taxon>Neocallimastigomycetes</taxon>
        <taxon>Neocallimastigales</taxon>
        <taxon>Neocallimastigaceae</taxon>
        <taxon>Neocallimastix</taxon>
    </lineage>
</organism>
<name>A0A1Y2EZ25_9FUNG</name>
<sequence>MLINDSINFLLEEKFTDKEKIALLQNKVKEYQKVHEENEKFWKENIQMTNYILDKFQKENADLSSRNNSLIQLLKEKTEEINSIRLTKVKILNFVNSLFTDLISNLKSTIEIEVPDEILTREYEADEIKTLLPQYNINNDAKTNNDYMEGIQNDDDNDELSIIKEKNEKEIESKETCYQFSNNDNVLVNELINNNYNSNVLINNNNSLNMSIPDFEIITKEKEILKDENRKLNEMLEIYKNKLIELEQDNENKKSEIQSRAKSLNHFKSLYCNNKFVIQQLKNDLETMKQEKLEDKKIENEFKEYKQLYNSDRFLIMEHKYKDVLSENQKLHQKIEELSNKYWKRNQETLSALNECQKFKVALLKQQFNTDMPISNNINNFNNDGTTSDSTHNINNESSLMEDIEMEENKNNPIEHNKKELNKNDMINNDVENSDETGFINLSNEVNKIENDKMIISKENNMIKVSSKNMIIGSTSFEINENLLESKKISQKDFGQNKERNDKLDIDSLSEKHINNINDQRI</sequence>
<dbReference type="OrthoDB" id="5796153at2759"/>
<feature type="coiled-coil region" evidence="1">
    <location>
        <begin position="53"/>
        <end position="80"/>
    </location>
</feature>
<dbReference type="Proteomes" id="UP000193920">
    <property type="component" value="Unassembled WGS sequence"/>
</dbReference>
<evidence type="ECO:0000256" key="1">
    <source>
        <dbReference type="SAM" id="Coils"/>
    </source>
</evidence>
<proteinExistence type="predicted"/>
<dbReference type="AlphaFoldDB" id="A0A1Y2EZ25"/>
<dbReference type="EMBL" id="MCOG01000021">
    <property type="protein sequence ID" value="ORY76833.1"/>
    <property type="molecule type" value="Genomic_DNA"/>
</dbReference>
<accession>A0A1Y2EZ25</accession>
<gene>
    <name evidence="2" type="ORF">LY90DRAFT_665552</name>
</gene>